<feature type="region of interest" description="Disordered" evidence="1">
    <location>
        <begin position="92"/>
        <end position="124"/>
    </location>
</feature>
<evidence type="ECO:0000256" key="2">
    <source>
        <dbReference type="SAM" id="Phobius"/>
    </source>
</evidence>
<accession>A0A1B2HE12</accession>
<dbReference type="KEGG" id="led:BBK82_07610"/>
<evidence type="ECO:0000256" key="1">
    <source>
        <dbReference type="SAM" id="MobiDB-lite"/>
    </source>
</evidence>
<feature type="compositionally biased region" description="Basic and acidic residues" evidence="1">
    <location>
        <begin position="113"/>
        <end position="124"/>
    </location>
</feature>
<keyword evidence="2" id="KW-0472">Membrane</keyword>
<evidence type="ECO:0000313" key="3">
    <source>
        <dbReference type="EMBL" id="ANZ35967.1"/>
    </source>
</evidence>
<dbReference type="Proteomes" id="UP000093053">
    <property type="component" value="Chromosome"/>
</dbReference>
<dbReference type="EMBL" id="CP016793">
    <property type="protein sequence ID" value="ANZ35967.1"/>
    <property type="molecule type" value="Genomic_DNA"/>
</dbReference>
<dbReference type="AlphaFoldDB" id="A0A1B2HE12"/>
<proteinExistence type="predicted"/>
<dbReference type="RefSeq" id="WP_065914374.1">
    <property type="nucleotide sequence ID" value="NZ_CP016793.1"/>
</dbReference>
<organism evidence="3 4">
    <name type="scientific">Lentzea guizhouensis</name>
    <dbReference type="NCBI Taxonomy" id="1586287"/>
    <lineage>
        <taxon>Bacteria</taxon>
        <taxon>Bacillati</taxon>
        <taxon>Actinomycetota</taxon>
        <taxon>Actinomycetes</taxon>
        <taxon>Pseudonocardiales</taxon>
        <taxon>Pseudonocardiaceae</taxon>
        <taxon>Lentzea</taxon>
    </lineage>
</organism>
<keyword evidence="2" id="KW-1133">Transmembrane helix</keyword>
<keyword evidence="4" id="KW-1185">Reference proteome</keyword>
<evidence type="ECO:0000313" key="4">
    <source>
        <dbReference type="Proteomes" id="UP000093053"/>
    </source>
</evidence>
<feature type="transmembrane region" description="Helical" evidence="2">
    <location>
        <begin position="37"/>
        <end position="65"/>
    </location>
</feature>
<sequence length="124" mass="13401">MMSPLSVTSEPTGSGALATAFVHDFLPVFAMAAGLLAATWLACAIIVTVGAYLGLLVFHGVCTLTRTVIRWIRRRWASEYAHLVTVNADGVTTTSVNPRRARRWHAQPPTPDDIPRSSDGRSTP</sequence>
<protein>
    <submittedName>
        <fullName evidence="3">Uncharacterized protein</fullName>
    </submittedName>
</protein>
<gene>
    <name evidence="3" type="ORF">BBK82_07610</name>
</gene>
<dbReference type="OrthoDB" id="9920488at2"/>
<keyword evidence="2" id="KW-0812">Transmembrane</keyword>
<reference evidence="3 4" key="1">
    <citation type="submission" date="2016-07" db="EMBL/GenBank/DDBJ databases">
        <title>Complete genome sequence of the Lentzea guizhouensis DHS C013.</title>
        <authorList>
            <person name="Cao C."/>
        </authorList>
    </citation>
    <scope>NUCLEOTIDE SEQUENCE [LARGE SCALE GENOMIC DNA]</scope>
    <source>
        <strain evidence="3 4">DHS C013</strain>
    </source>
</reference>
<name>A0A1B2HE12_9PSEU</name>